<protein>
    <recommendedName>
        <fullName evidence="3">DCC family protein</fullName>
    </recommendedName>
</protein>
<dbReference type="PANTHER" id="PTHR33639:SF2">
    <property type="entry name" value="DUF393 DOMAIN-CONTAINING PROTEIN"/>
    <property type="match status" value="1"/>
</dbReference>
<accession>A0A8T3BYX3</accession>
<proteinExistence type="predicted"/>
<name>A0A8T3BYX3_DENNO</name>
<dbReference type="PANTHER" id="PTHR33639">
    <property type="entry name" value="THIOL-DISULFIDE OXIDOREDUCTASE DCC"/>
    <property type="match status" value="1"/>
</dbReference>
<dbReference type="AlphaFoldDB" id="A0A8T3BYX3"/>
<dbReference type="SMR" id="A0A8T3BYX3"/>
<dbReference type="Proteomes" id="UP000829196">
    <property type="component" value="Unassembled WGS sequence"/>
</dbReference>
<dbReference type="InterPro" id="IPR052927">
    <property type="entry name" value="DCC_oxidoreductase"/>
</dbReference>
<dbReference type="InterPro" id="IPR007263">
    <property type="entry name" value="DCC1-like"/>
</dbReference>
<evidence type="ECO:0008006" key="3">
    <source>
        <dbReference type="Google" id="ProtNLM"/>
    </source>
</evidence>
<evidence type="ECO:0000313" key="1">
    <source>
        <dbReference type="EMBL" id="KAI0522409.1"/>
    </source>
</evidence>
<evidence type="ECO:0000313" key="2">
    <source>
        <dbReference type="Proteomes" id="UP000829196"/>
    </source>
</evidence>
<comment type="caution">
    <text evidence="1">The sequence shown here is derived from an EMBL/GenBank/DDBJ whole genome shotgun (WGS) entry which is preliminary data.</text>
</comment>
<gene>
    <name evidence="1" type="ORF">KFK09_004788</name>
</gene>
<dbReference type="Pfam" id="PF04134">
    <property type="entry name" value="DCC1-like"/>
    <property type="match status" value="1"/>
</dbReference>
<dbReference type="EMBL" id="JAGYWB010000005">
    <property type="protein sequence ID" value="KAI0522409.1"/>
    <property type="molecule type" value="Genomic_DNA"/>
</dbReference>
<sequence length="175" mass="19421">MALLVPTGSKPLITPAALSTRIKHGRIACAVPLPSLSVADLVNTGAEFFKGDTRPIMLFDGVCNLCNGGVRFVRANDRNRKIRYEPLQSEGGRKLLQRSGRSPDDISSVVLVEQDRSYIKSEAVIKIMEYLDLPFPQLASLLKLFPLFLRDFTYDNIANNRYVVFGRSEAGSCEI</sequence>
<dbReference type="GO" id="GO:0015035">
    <property type="term" value="F:protein-disulfide reductase activity"/>
    <property type="evidence" value="ECO:0007669"/>
    <property type="project" value="InterPro"/>
</dbReference>
<reference evidence="1" key="1">
    <citation type="journal article" date="2022" name="Front. Genet.">
        <title>Chromosome-Scale Assembly of the Dendrobium nobile Genome Provides Insights Into the Molecular Mechanism of the Biosynthesis of the Medicinal Active Ingredient of Dendrobium.</title>
        <authorList>
            <person name="Xu Q."/>
            <person name="Niu S.-C."/>
            <person name="Li K.-L."/>
            <person name="Zheng P.-J."/>
            <person name="Zhang X.-J."/>
            <person name="Jia Y."/>
            <person name="Liu Y."/>
            <person name="Niu Y.-X."/>
            <person name="Yu L.-H."/>
            <person name="Chen D.-F."/>
            <person name="Zhang G.-Q."/>
        </authorList>
    </citation>
    <scope>NUCLEOTIDE SEQUENCE</scope>
    <source>
        <tissue evidence="1">Leaf</tissue>
    </source>
</reference>
<keyword evidence="2" id="KW-1185">Reference proteome</keyword>
<organism evidence="1 2">
    <name type="scientific">Dendrobium nobile</name>
    <name type="common">Orchid</name>
    <dbReference type="NCBI Taxonomy" id="94219"/>
    <lineage>
        <taxon>Eukaryota</taxon>
        <taxon>Viridiplantae</taxon>
        <taxon>Streptophyta</taxon>
        <taxon>Embryophyta</taxon>
        <taxon>Tracheophyta</taxon>
        <taxon>Spermatophyta</taxon>
        <taxon>Magnoliopsida</taxon>
        <taxon>Liliopsida</taxon>
        <taxon>Asparagales</taxon>
        <taxon>Orchidaceae</taxon>
        <taxon>Epidendroideae</taxon>
        <taxon>Malaxideae</taxon>
        <taxon>Dendrobiinae</taxon>
        <taxon>Dendrobium</taxon>
    </lineage>
</organism>
<dbReference type="OrthoDB" id="410458at2759"/>